<dbReference type="GO" id="GO:0043024">
    <property type="term" value="F:ribosomal small subunit binding"/>
    <property type="evidence" value="ECO:0007669"/>
    <property type="project" value="TreeGrafter"/>
</dbReference>
<dbReference type="GO" id="GO:0030490">
    <property type="term" value="P:maturation of SSU-rRNA"/>
    <property type="evidence" value="ECO:0007669"/>
    <property type="project" value="UniProtKB-UniRule"/>
</dbReference>
<gene>
    <name evidence="2 4" type="primary">rbfA</name>
    <name evidence="4" type="ORF">IAC52_00590</name>
</gene>
<evidence type="ECO:0000256" key="2">
    <source>
        <dbReference type="HAMAP-Rule" id="MF_00003"/>
    </source>
</evidence>
<comment type="function">
    <text evidence="2">One of several proteins that assist in the late maturation steps of the functional core of the 30S ribosomal subunit. Associates with free 30S ribosomal subunits (but not with 30S subunits that are part of 70S ribosomes or polysomes). Required for efficient processing of 16S rRNA. May interact with the 5'-terminal helix region of 16S rRNA.</text>
</comment>
<evidence type="ECO:0000313" key="4">
    <source>
        <dbReference type="EMBL" id="HIU44785.1"/>
    </source>
</evidence>
<dbReference type="Gene3D" id="3.30.300.20">
    <property type="match status" value="1"/>
</dbReference>
<dbReference type="PANTHER" id="PTHR33515:SF1">
    <property type="entry name" value="RIBOSOME-BINDING FACTOR A, CHLOROPLASTIC-RELATED"/>
    <property type="match status" value="1"/>
</dbReference>
<comment type="caution">
    <text evidence="4">The sequence shown here is derived from an EMBL/GenBank/DDBJ whole genome shotgun (WGS) entry which is preliminary data.</text>
</comment>
<dbReference type="InterPro" id="IPR015946">
    <property type="entry name" value="KH_dom-like_a/b"/>
</dbReference>
<accession>A0A9D1LMV3</accession>
<dbReference type="NCBIfam" id="TIGR00082">
    <property type="entry name" value="rbfA"/>
    <property type="match status" value="1"/>
</dbReference>
<evidence type="ECO:0000256" key="1">
    <source>
        <dbReference type="ARBA" id="ARBA00022517"/>
    </source>
</evidence>
<keyword evidence="2" id="KW-0963">Cytoplasm</keyword>
<dbReference type="InterPro" id="IPR023799">
    <property type="entry name" value="RbfA_dom_sf"/>
</dbReference>
<dbReference type="HAMAP" id="MF_00003">
    <property type="entry name" value="RbfA"/>
    <property type="match status" value="1"/>
</dbReference>
<dbReference type="InterPro" id="IPR000238">
    <property type="entry name" value="RbfA"/>
</dbReference>
<comment type="subcellular location">
    <subcellularLocation>
        <location evidence="2">Cytoplasm</location>
    </subcellularLocation>
</comment>
<reference evidence="4" key="1">
    <citation type="submission" date="2020-10" db="EMBL/GenBank/DDBJ databases">
        <authorList>
            <person name="Gilroy R."/>
        </authorList>
    </citation>
    <scope>NUCLEOTIDE SEQUENCE</scope>
    <source>
        <strain evidence="4">ChiGjej1B1-22543</strain>
    </source>
</reference>
<evidence type="ECO:0000313" key="5">
    <source>
        <dbReference type="Proteomes" id="UP000824070"/>
    </source>
</evidence>
<feature type="coiled-coil region" evidence="3">
    <location>
        <begin position="92"/>
        <end position="119"/>
    </location>
</feature>
<comment type="similarity">
    <text evidence="2">Belongs to the RbfA family.</text>
</comment>
<dbReference type="PANTHER" id="PTHR33515">
    <property type="entry name" value="RIBOSOME-BINDING FACTOR A, CHLOROPLASTIC-RELATED"/>
    <property type="match status" value="1"/>
</dbReference>
<dbReference type="PROSITE" id="PS01319">
    <property type="entry name" value="RBFA"/>
    <property type="match status" value="1"/>
</dbReference>
<dbReference type="Proteomes" id="UP000824070">
    <property type="component" value="Unassembled WGS sequence"/>
</dbReference>
<dbReference type="GO" id="GO:0005829">
    <property type="term" value="C:cytosol"/>
    <property type="evidence" value="ECO:0007669"/>
    <property type="project" value="TreeGrafter"/>
</dbReference>
<keyword evidence="3" id="KW-0175">Coiled coil</keyword>
<dbReference type="Pfam" id="PF02033">
    <property type="entry name" value="RBFA"/>
    <property type="match status" value="1"/>
</dbReference>
<dbReference type="InterPro" id="IPR020053">
    <property type="entry name" value="Ribosome-bd_factorA_CS"/>
</dbReference>
<proteinExistence type="inferred from homology"/>
<dbReference type="EMBL" id="DVMV01000005">
    <property type="protein sequence ID" value="HIU44785.1"/>
    <property type="molecule type" value="Genomic_DNA"/>
</dbReference>
<dbReference type="AlphaFoldDB" id="A0A9D1LMV3"/>
<organism evidence="4 5">
    <name type="scientific">Candidatus Alloenteromonas pullicola</name>
    <dbReference type="NCBI Taxonomy" id="2840784"/>
    <lineage>
        <taxon>Bacteria</taxon>
        <taxon>Bacillati</taxon>
        <taxon>Bacillota</taxon>
        <taxon>Bacillota incertae sedis</taxon>
        <taxon>Candidatus Alloenteromonas</taxon>
    </lineage>
</organism>
<dbReference type="SUPFAM" id="SSF89919">
    <property type="entry name" value="Ribosome-binding factor A, RbfA"/>
    <property type="match status" value="1"/>
</dbReference>
<reference evidence="4" key="2">
    <citation type="journal article" date="2021" name="PeerJ">
        <title>Extensive microbial diversity within the chicken gut microbiome revealed by metagenomics and culture.</title>
        <authorList>
            <person name="Gilroy R."/>
            <person name="Ravi A."/>
            <person name="Getino M."/>
            <person name="Pursley I."/>
            <person name="Horton D.L."/>
            <person name="Alikhan N.F."/>
            <person name="Baker D."/>
            <person name="Gharbi K."/>
            <person name="Hall N."/>
            <person name="Watson M."/>
            <person name="Adriaenssens E.M."/>
            <person name="Foster-Nyarko E."/>
            <person name="Jarju S."/>
            <person name="Secka A."/>
            <person name="Antonio M."/>
            <person name="Oren A."/>
            <person name="Chaudhuri R.R."/>
            <person name="La Ragione R."/>
            <person name="Hildebrand F."/>
            <person name="Pallen M.J."/>
        </authorList>
    </citation>
    <scope>NUCLEOTIDE SEQUENCE</scope>
    <source>
        <strain evidence="4">ChiGjej1B1-22543</strain>
    </source>
</reference>
<keyword evidence="1 2" id="KW-0690">Ribosome biogenesis</keyword>
<name>A0A9D1LMV3_9FIRM</name>
<comment type="subunit">
    <text evidence="2">Monomer. Binds 30S ribosomal subunits, but not 50S ribosomal subunits or 70S ribosomes.</text>
</comment>
<sequence length="119" mass="13336">MAERNGRIKSVIGKDIAEIVMKEIKNPHIGMVSINEVVVNSDYSEARVYVTFFGEGGEKAKLKELKKSEGFVRSRLASKVDLYKAPKVTFILDETFKKAASLEEALQKEQSDLDKLKGE</sequence>
<evidence type="ECO:0000256" key="3">
    <source>
        <dbReference type="SAM" id="Coils"/>
    </source>
</evidence>
<protein>
    <recommendedName>
        <fullName evidence="2">Ribosome-binding factor A</fullName>
    </recommendedName>
</protein>